<accession>A0A1J1LPM4</accession>
<evidence type="ECO:0000313" key="2">
    <source>
        <dbReference type="Proteomes" id="UP000184315"/>
    </source>
</evidence>
<dbReference type="AlphaFoldDB" id="A0A1J1LPM4"/>
<protein>
    <submittedName>
        <fullName evidence="1">Uncharacterized protein</fullName>
    </submittedName>
</protein>
<reference evidence="2" key="1">
    <citation type="submission" date="2015-10" db="EMBL/GenBank/DDBJ databases">
        <authorList>
            <person name="Regsiter A."/>
            <person name="william w."/>
        </authorList>
    </citation>
    <scope>NUCLEOTIDE SEQUENCE [LARGE SCALE GENOMIC DNA]</scope>
</reference>
<name>A0A1J1LPM4_9CYAN</name>
<dbReference type="RefSeq" id="WP_072720140.1">
    <property type="nucleotide sequence ID" value="NZ_LN889803.1"/>
</dbReference>
<sequence>MNLDLKPTSDFPILIEGQPGLTVILKLSCCNERSENLLIRPILEDGFTDSQQVVSCHYQVNPAYLYLLPKKAENLILTFQIPKTISDQNSVKIGLRFPGIEAEAIPILITLVSPQPSSETLSPANSIEKSLKVTFPFSDQNLLPSTHLSPQKTSIIGKFTSRLTDLDTIPSRWLIVEILTLLAIIGDDYSQTKQGNKTLQDLEKTVFFQQGATAFNSGGIPQWILITLSTIKTYLGQKLVLELWEQWLYSLGATDLEHEKNPETILMSPLFPSHWISQQNNQTERWFSNIILGLKQINPSFSDQLETLISQTSKSPKKPAFGLGLLPFINPKNNQETPTITPEKNITLITGLSSFDTLPARWLVVELLLIIAAQGNQYSTEKLGIELSSKLQRTRFFKNGILALASAQFPRWLIVTHQATSAFHTDTGGTLETQGLVYFWEKWLWSLNSQPLPNLVNYHTLTETLIQKNGMDVEKWFLDLILGLGLISPRISAFIQTLAEIVPIISPKPAIIKTSPEDIVNSNLSLQR</sequence>
<dbReference type="EMBL" id="CZDF01000158">
    <property type="protein sequence ID" value="CUR33505.1"/>
    <property type="molecule type" value="Genomic_DNA"/>
</dbReference>
<evidence type="ECO:0000313" key="1">
    <source>
        <dbReference type="EMBL" id="CUR33505.1"/>
    </source>
</evidence>
<dbReference type="OrthoDB" id="444441at2"/>
<dbReference type="Proteomes" id="UP000184315">
    <property type="component" value="Unassembled WGS sequence"/>
</dbReference>
<proteinExistence type="predicted"/>
<keyword evidence="2" id="KW-1185">Reference proteome</keyword>
<dbReference type="STRING" id="671072.PL9214520044"/>
<gene>
    <name evidence="1" type="ORF">PL9214520044</name>
</gene>
<organism evidence="1 2">
    <name type="scientific">Planktothrix tepida PCC 9214</name>
    <dbReference type="NCBI Taxonomy" id="671072"/>
    <lineage>
        <taxon>Bacteria</taxon>
        <taxon>Bacillati</taxon>
        <taxon>Cyanobacteriota</taxon>
        <taxon>Cyanophyceae</taxon>
        <taxon>Oscillatoriophycideae</taxon>
        <taxon>Oscillatoriales</taxon>
        <taxon>Microcoleaceae</taxon>
        <taxon>Planktothrix</taxon>
    </lineage>
</organism>